<dbReference type="PROSITE" id="PS00188">
    <property type="entry name" value="BIOTIN"/>
    <property type="match status" value="1"/>
</dbReference>
<evidence type="ECO:0000259" key="9">
    <source>
        <dbReference type="PROSITE" id="PS50968"/>
    </source>
</evidence>
<evidence type="ECO:0000256" key="1">
    <source>
        <dbReference type="ARBA" id="ARBA00005194"/>
    </source>
</evidence>
<evidence type="ECO:0000256" key="7">
    <source>
        <dbReference type="RuleBase" id="RU364072"/>
    </source>
</evidence>
<dbReference type="OrthoDB" id="196847at2759"/>
<gene>
    <name evidence="10" type="ORF">H5410_033632</name>
</gene>
<comment type="caution">
    <text evidence="10">The sequence shown here is derived from an EMBL/GenBank/DDBJ whole genome shotgun (WGS) entry which is preliminary data.</text>
</comment>
<keyword evidence="11" id="KW-1185">Reference proteome</keyword>
<evidence type="ECO:0000313" key="11">
    <source>
        <dbReference type="Proteomes" id="UP000824120"/>
    </source>
</evidence>
<dbReference type="EMBL" id="JACXVP010000006">
    <property type="protein sequence ID" value="KAG5602262.1"/>
    <property type="molecule type" value="Genomic_DNA"/>
</dbReference>
<keyword evidence="7" id="KW-0934">Plastid</keyword>
<name>A0A9J5YTN4_SOLCO</name>
<evidence type="ECO:0000256" key="3">
    <source>
        <dbReference type="ARBA" id="ARBA00022832"/>
    </source>
</evidence>
<dbReference type="GO" id="GO:0006633">
    <property type="term" value="P:fatty acid biosynthetic process"/>
    <property type="evidence" value="ECO:0007669"/>
    <property type="project" value="UniProtKB-KW"/>
</dbReference>
<evidence type="ECO:0000313" key="10">
    <source>
        <dbReference type="EMBL" id="KAG5602262.1"/>
    </source>
</evidence>
<feature type="compositionally biased region" description="Pro residues" evidence="8">
    <location>
        <begin position="159"/>
        <end position="175"/>
    </location>
</feature>
<dbReference type="InterPro" id="IPR001882">
    <property type="entry name" value="Biotin_BS"/>
</dbReference>
<dbReference type="PANTHER" id="PTHR43416">
    <property type="entry name" value="DIHYDROLIPOYLLYSINE-RESIDUE SUCCINYLTRANSFERASE COMPONENT OF 2-OXOGLUTARATE DEHYDROGENASE COMPLEX, MITOCHONDRIAL-RELATED"/>
    <property type="match status" value="1"/>
</dbReference>
<dbReference type="AlphaFoldDB" id="A0A9J5YTN4"/>
<keyword evidence="4 7" id="KW-0443">Lipid metabolism</keyword>
<organism evidence="10 11">
    <name type="scientific">Solanum commersonii</name>
    <name type="common">Commerson's wild potato</name>
    <name type="synonym">Commerson's nightshade</name>
    <dbReference type="NCBI Taxonomy" id="4109"/>
    <lineage>
        <taxon>Eukaryota</taxon>
        <taxon>Viridiplantae</taxon>
        <taxon>Streptophyta</taxon>
        <taxon>Embryophyta</taxon>
        <taxon>Tracheophyta</taxon>
        <taxon>Spermatophyta</taxon>
        <taxon>Magnoliopsida</taxon>
        <taxon>eudicotyledons</taxon>
        <taxon>Gunneridae</taxon>
        <taxon>Pentapetalae</taxon>
        <taxon>asterids</taxon>
        <taxon>lamiids</taxon>
        <taxon>Solanales</taxon>
        <taxon>Solanaceae</taxon>
        <taxon>Solanoideae</taxon>
        <taxon>Solaneae</taxon>
        <taxon>Solanum</taxon>
    </lineage>
</organism>
<dbReference type="Gene3D" id="2.40.50.100">
    <property type="match status" value="1"/>
</dbReference>
<feature type="region of interest" description="Disordered" evidence="8">
    <location>
        <begin position="155"/>
        <end position="182"/>
    </location>
</feature>
<dbReference type="FunFam" id="2.40.50.100:FF:000003">
    <property type="entry name" value="Acetyl-CoA carboxylase biotin carboxyl carrier protein"/>
    <property type="match status" value="1"/>
</dbReference>
<reference evidence="10 11" key="1">
    <citation type="submission" date="2020-09" db="EMBL/GenBank/DDBJ databases">
        <title>De no assembly of potato wild relative species, Solanum commersonii.</title>
        <authorList>
            <person name="Cho K."/>
        </authorList>
    </citation>
    <scope>NUCLEOTIDE SEQUENCE [LARGE SCALE GENOMIC DNA]</scope>
    <source>
        <strain evidence="10">LZ3.2</strain>
        <tissue evidence="10">Leaf</tissue>
    </source>
</reference>
<dbReference type="PRINTS" id="PR01071">
    <property type="entry name" value="ACOABIOTINCC"/>
</dbReference>
<evidence type="ECO:0000256" key="6">
    <source>
        <dbReference type="ARBA" id="ARBA00023267"/>
    </source>
</evidence>
<dbReference type="PANTHER" id="PTHR43416:SF4">
    <property type="entry name" value="BIOTIN CARBOXYL CARRIER PROTEIN OF ACETYL-COA CARBOXYLASE 2, CHLOROPLASTIC"/>
    <property type="match status" value="1"/>
</dbReference>
<evidence type="ECO:0000256" key="8">
    <source>
        <dbReference type="SAM" id="MobiDB-lite"/>
    </source>
</evidence>
<dbReference type="GO" id="GO:0009317">
    <property type="term" value="C:acetyl-CoA carboxylase complex"/>
    <property type="evidence" value="ECO:0007669"/>
    <property type="project" value="InterPro"/>
</dbReference>
<dbReference type="InterPro" id="IPR011053">
    <property type="entry name" value="Single_hybrid_motif"/>
</dbReference>
<proteinExistence type="predicted"/>
<keyword evidence="7" id="KW-0150">Chloroplast</keyword>
<keyword evidence="2 7" id="KW-0444">Lipid biosynthesis</keyword>
<dbReference type="Proteomes" id="UP000824120">
    <property type="component" value="Chromosome 6"/>
</dbReference>
<feature type="domain" description="Lipoyl-binding" evidence="9">
    <location>
        <begin position="181"/>
        <end position="257"/>
    </location>
</feature>
<comment type="function">
    <text evidence="7">This protein is a component of the acetyl coenzyme A carboxylase complex; first, biotin carboxylase catalyzes the carboxylation of the carrier protein and then the transcarboxylase transfers the carboxyl group to form malonyl-CoA.</text>
</comment>
<evidence type="ECO:0000256" key="4">
    <source>
        <dbReference type="ARBA" id="ARBA00023098"/>
    </source>
</evidence>
<keyword evidence="5 7" id="KW-0275">Fatty acid biosynthesis</keyword>
<evidence type="ECO:0000256" key="5">
    <source>
        <dbReference type="ARBA" id="ARBA00023160"/>
    </source>
</evidence>
<dbReference type="CDD" id="cd06850">
    <property type="entry name" value="biotinyl_domain"/>
    <property type="match status" value="1"/>
</dbReference>
<dbReference type="GO" id="GO:0003989">
    <property type="term" value="F:acetyl-CoA carboxylase activity"/>
    <property type="evidence" value="ECO:0007669"/>
    <property type="project" value="InterPro"/>
</dbReference>
<sequence length="258" mass="27355">MASFSVPCPKISVLSVASSSNLSSTHQPQSSLSFRSGPALLPRLQGSSRIQSQVLKVNAQLNEVAIDKSNNSKPVSEKSLEEVSKTEYSIPDASSIQAFMSQAADLVELVDSRDIVELQLKQNNCEILIRKKAALPQPPVYMAPPSVPQAFVQQQLPPASAPAPAAPALPPPAPSKPKSTHPPMKCPMAGTFYRSPAPGAAPFVKVGDKVQKGQVVCIIEAMKLMNEIEADQAGTVVDIVAEDGKPVSVDTPLFVIEP</sequence>
<dbReference type="NCBIfam" id="TIGR00531">
    <property type="entry name" value="BCCP"/>
    <property type="match status" value="1"/>
</dbReference>
<comment type="pathway">
    <text evidence="1 7">Lipid metabolism; fatty acid biosynthesis.</text>
</comment>
<dbReference type="InterPro" id="IPR000089">
    <property type="entry name" value="Biotin_lipoyl"/>
</dbReference>
<dbReference type="PROSITE" id="PS50968">
    <property type="entry name" value="BIOTINYL_LIPOYL"/>
    <property type="match status" value="1"/>
</dbReference>
<dbReference type="InterPro" id="IPR001249">
    <property type="entry name" value="AcCoA_biotinCC"/>
</dbReference>
<dbReference type="SUPFAM" id="SSF51230">
    <property type="entry name" value="Single hybrid motif"/>
    <property type="match status" value="1"/>
</dbReference>
<protein>
    <recommendedName>
        <fullName evidence="7">Biotin carboxyl carrier protein of acetyl-CoA carboxylase</fullName>
    </recommendedName>
</protein>
<evidence type="ECO:0000256" key="2">
    <source>
        <dbReference type="ARBA" id="ARBA00022516"/>
    </source>
</evidence>
<accession>A0A9J5YTN4</accession>
<comment type="subcellular location">
    <subcellularLocation>
        <location evidence="7">Plastid</location>
        <location evidence="7">Chloroplast</location>
    </subcellularLocation>
</comment>
<keyword evidence="6 7" id="KW-0092">Biotin</keyword>
<dbReference type="Pfam" id="PF00364">
    <property type="entry name" value="Biotin_lipoyl"/>
    <property type="match status" value="1"/>
</dbReference>
<dbReference type="GO" id="GO:0009507">
    <property type="term" value="C:chloroplast"/>
    <property type="evidence" value="ECO:0007669"/>
    <property type="project" value="UniProtKB-SubCell"/>
</dbReference>
<dbReference type="InterPro" id="IPR050537">
    <property type="entry name" value="2-oxoacid_dehydrogenase"/>
</dbReference>
<keyword evidence="3 7" id="KW-0276">Fatty acid metabolism</keyword>